<protein>
    <submittedName>
        <fullName evidence="1">Uncharacterized protein</fullName>
    </submittedName>
</protein>
<dbReference type="Proteomes" id="UP000887013">
    <property type="component" value="Unassembled WGS sequence"/>
</dbReference>
<organism evidence="1 2">
    <name type="scientific">Nephila pilipes</name>
    <name type="common">Giant wood spider</name>
    <name type="synonym">Nephila maculata</name>
    <dbReference type="NCBI Taxonomy" id="299642"/>
    <lineage>
        <taxon>Eukaryota</taxon>
        <taxon>Metazoa</taxon>
        <taxon>Ecdysozoa</taxon>
        <taxon>Arthropoda</taxon>
        <taxon>Chelicerata</taxon>
        <taxon>Arachnida</taxon>
        <taxon>Araneae</taxon>
        <taxon>Araneomorphae</taxon>
        <taxon>Entelegynae</taxon>
        <taxon>Araneoidea</taxon>
        <taxon>Nephilidae</taxon>
        <taxon>Nephila</taxon>
    </lineage>
</organism>
<proteinExistence type="predicted"/>
<keyword evidence="2" id="KW-1185">Reference proteome</keyword>
<gene>
    <name evidence="1" type="ORF">NPIL_369571</name>
</gene>
<reference evidence="1" key="1">
    <citation type="submission" date="2020-08" db="EMBL/GenBank/DDBJ databases">
        <title>Multicomponent nature underlies the extraordinary mechanical properties of spider dragline silk.</title>
        <authorList>
            <person name="Kono N."/>
            <person name="Nakamura H."/>
            <person name="Mori M."/>
            <person name="Yoshida Y."/>
            <person name="Ohtoshi R."/>
            <person name="Malay A.D."/>
            <person name="Moran D.A.P."/>
            <person name="Tomita M."/>
            <person name="Numata K."/>
            <person name="Arakawa K."/>
        </authorList>
    </citation>
    <scope>NUCLEOTIDE SEQUENCE</scope>
</reference>
<evidence type="ECO:0000313" key="2">
    <source>
        <dbReference type="Proteomes" id="UP000887013"/>
    </source>
</evidence>
<evidence type="ECO:0000313" key="1">
    <source>
        <dbReference type="EMBL" id="GFU57963.1"/>
    </source>
</evidence>
<dbReference type="EMBL" id="BMAW01039991">
    <property type="protein sequence ID" value="GFU57963.1"/>
    <property type="molecule type" value="Genomic_DNA"/>
</dbReference>
<sequence length="119" mass="13204">MSLMCEVFIFSTFNDGNGDKNPRTGASLSLNPHEGVRPYGAVINYKGQEVRPLQTPVISSKANDAQNQEETEVIQVPDTDNMIGPAVGPGICRLYVFLMRLLKLQHQNKLHPLQLVQTL</sequence>
<accession>A0A8X6R076</accession>
<name>A0A8X6R076_NEPPI</name>
<comment type="caution">
    <text evidence="1">The sequence shown here is derived from an EMBL/GenBank/DDBJ whole genome shotgun (WGS) entry which is preliminary data.</text>
</comment>
<dbReference type="AlphaFoldDB" id="A0A8X6R076"/>